<protein>
    <submittedName>
        <fullName evidence="1">Uncharacterized protein</fullName>
    </submittedName>
</protein>
<gene>
    <name evidence="1" type="ORF">C8N40_102226</name>
</gene>
<reference evidence="1 2" key="1">
    <citation type="submission" date="2018-04" db="EMBL/GenBank/DDBJ databases">
        <title>Genomic Encyclopedia of Archaeal and Bacterial Type Strains, Phase II (KMG-II): from individual species to whole genera.</title>
        <authorList>
            <person name="Goeker M."/>
        </authorList>
    </citation>
    <scope>NUCLEOTIDE SEQUENCE [LARGE SCALE GENOMIC DNA]</scope>
    <source>
        <strain evidence="1 2">DSM 100162</strain>
    </source>
</reference>
<sequence length="43" mass="4768">MEPLQSVAPYFLFFQSNPTLTPKDDKQTALLLLSVTAMRAAIV</sequence>
<keyword evidence="2" id="KW-1185">Reference proteome</keyword>
<dbReference type="Proteomes" id="UP000244225">
    <property type="component" value="Unassembled WGS sequence"/>
</dbReference>
<dbReference type="EMBL" id="QBKI01000002">
    <property type="protein sequence ID" value="PTX21252.1"/>
    <property type="molecule type" value="Genomic_DNA"/>
</dbReference>
<name>A0A2T5YPM5_9BACT</name>
<dbReference type="AlphaFoldDB" id="A0A2T5YPM5"/>
<organism evidence="1 2">
    <name type="scientific">Pontibacter mucosus</name>
    <dbReference type="NCBI Taxonomy" id="1649266"/>
    <lineage>
        <taxon>Bacteria</taxon>
        <taxon>Pseudomonadati</taxon>
        <taxon>Bacteroidota</taxon>
        <taxon>Cytophagia</taxon>
        <taxon>Cytophagales</taxon>
        <taxon>Hymenobacteraceae</taxon>
        <taxon>Pontibacter</taxon>
    </lineage>
</organism>
<comment type="caution">
    <text evidence="1">The sequence shown here is derived from an EMBL/GenBank/DDBJ whole genome shotgun (WGS) entry which is preliminary data.</text>
</comment>
<accession>A0A2T5YPM5</accession>
<proteinExistence type="predicted"/>
<evidence type="ECO:0000313" key="2">
    <source>
        <dbReference type="Proteomes" id="UP000244225"/>
    </source>
</evidence>
<evidence type="ECO:0000313" key="1">
    <source>
        <dbReference type="EMBL" id="PTX21252.1"/>
    </source>
</evidence>